<dbReference type="Proteomes" id="UP001184230">
    <property type="component" value="Unassembled WGS sequence"/>
</dbReference>
<dbReference type="EMBL" id="JAVDRF010000008">
    <property type="protein sequence ID" value="MDR6537915.1"/>
    <property type="molecule type" value="Genomic_DNA"/>
</dbReference>
<sequence>MSEEDREPPAAPTADALVAELDQTQRILAALHAAVLRRSAHNPNMHRRLATLATAFNEIEAQRWAVLERAADGDVTAGRASLPSPAPKR</sequence>
<gene>
    <name evidence="1" type="ORF">J2739_003701</name>
</gene>
<protein>
    <submittedName>
        <fullName evidence="1">Uncharacterized protein</fullName>
    </submittedName>
</protein>
<keyword evidence="2" id="KW-1185">Reference proteome</keyword>
<evidence type="ECO:0000313" key="2">
    <source>
        <dbReference type="Proteomes" id="UP001184230"/>
    </source>
</evidence>
<name>A0ABU1NIS5_9BURK</name>
<proteinExistence type="predicted"/>
<evidence type="ECO:0000313" key="1">
    <source>
        <dbReference type="EMBL" id="MDR6537915.1"/>
    </source>
</evidence>
<reference evidence="1 2" key="1">
    <citation type="submission" date="2023-07" db="EMBL/GenBank/DDBJ databases">
        <title>Sorghum-associated microbial communities from plants grown in Nebraska, USA.</title>
        <authorList>
            <person name="Schachtman D."/>
        </authorList>
    </citation>
    <scope>NUCLEOTIDE SEQUENCE [LARGE SCALE GENOMIC DNA]</scope>
    <source>
        <strain evidence="1 2">DS1781</strain>
    </source>
</reference>
<dbReference type="RefSeq" id="WP_309904222.1">
    <property type="nucleotide sequence ID" value="NZ_JAVDRF010000008.1"/>
</dbReference>
<comment type="caution">
    <text evidence="1">The sequence shown here is derived from an EMBL/GenBank/DDBJ whole genome shotgun (WGS) entry which is preliminary data.</text>
</comment>
<organism evidence="1 2">
    <name type="scientific">Variovorax soli</name>
    <dbReference type="NCBI Taxonomy" id="376815"/>
    <lineage>
        <taxon>Bacteria</taxon>
        <taxon>Pseudomonadati</taxon>
        <taxon>Pseudomonadota</taxon>
        <taxon>Betaproteobacteria</taxon>
        <taxon>Burkholderiales</taxon>
        <taxon>Comamonadaceae</taxon>
        <taxon>Variovorax</taxon>
    </lineage>
</organism>
<accession>A0ABU1NIS5</accession>